<reference evidence="1 2" key="1">
    <citation type="journal article" date="2015" name="PLoS Pathog.">
        <title>Leptomonas seymouri: Adaptations to the Dixenous Life Cycle Analyzed by Genome Sequencing, Transcriptome Profiling and Co-infection with Leishmania donovani.</title>
        <authorList>
            <person name="Kraeva N."/>
            <person name="Butenko A."/>
            <person name="Hlavacova J."/>
            <person name="Kostygov A."/>
            <person name="Myskova J."/>
            <person name="Grybchuk D."/>
            <person name="Lestinova T."/>
            <person name="Votypka J."/>
            <person name="Volf P."/>
            <person name="Opperdoes F."/>
            <person name="Flegontov P."/>
            <person name="Lukes J."/>
            <person name="Yurchenko V."/>
        </authorList>
    </citation>
    <scope>NUCLEOTIDE SEQUENCE [LARGE SCALE GENOMIC DNA]</scope>
    <source>
        <strain evidence="1 2">ATCC 30220</strain>
    </source>
</reference>
<sequence length="459" mass="49484">MSSGFTAPSPPATCVSLSELASSKKLCHANNLMAAVDLTEAFYDARMQLHRTHEGMRQLMSRCQAFGKAVEHCSQALIGLSTFADAPSISPDKSDASAAAASAAVTASYRHLHWSLSEFHTHMAQLLSAASRQAYDAAVMGKISSRLILMERGAAMFQHSVARTQQPVCNAVDGAAVTQGCALQLKQLACTRFVPAYESFLLYAVAMLGDFSMLWGTAAQKCVEEMMWSSVQEGQATMAAPLHSVTALTTTANASLSKKHLSSSPALRKYSGAAIVAVEELRDAVFHYVFLLHGAIHQFSVAATTLAKVLAAVHPDTTADVLGSCIQGISELDTILTNSHSRMTTRRCCYEALVADGVLGPLHQMHDDSINGVSLHGFVGAVNYSFISKTSTALGRALRRLRDPRRKECCSYRNRQSTLDAHVPSSPLETLLDVWHKMSELCAQVGTEVSGEFTKRVKI</sequence>
<gene>
    <name evidence="1" type="ORF">ABL78_0516</name>
</gene>
<dbReference type="AlphaFoldDB" id="A0A0N1I3F1"/>
<evidence type="ECO:0000313" key="1">
    <source>
        <dbReference type="EMBL" id="KPI90290.1"/>
    </source>
</evidence>
<dbReference type="OMA" id="RTHEGMR"/>
<comment type="caution">
    <text evidence="1">The sequence shown here is derived from an EMBL/GenBank/DDBJ whole genome shotgun (WGS) entry which is preliminary data.</text>
</comment>
<dbReference type="VEuPathDB" id="TriTrypDB:Lsey_0007_0030"/>
<organism evidence="1 2">
    <name type="scientific">Leptomonas seymouri</name>
    <dbReference type="NCBI Taxonomy" id="5684"/>
    <lineage>
        <taxon>Eukaryota</taxon>
        <taxon>Discoba</taxon>
        <taxon>Euglenozoa</taxon>
        <taxon>Kinetoplastea</taxon>
        <taxon>Metakinetoplastina</taxon>
        <taxon>Trypanosomatida</taxon>
        <taxon>Trypanosomatidae</taxon>
        <taxon>Leishmaniinae</taxon>
        <taxon>Leptomonas</taxon>
    </lineage>
</organism>
<protein>
    <submittedName>
        <fullName evidence="1">Uncharacterized protein</fullName>
    </submittedName>
</protein>
<keyword evidence="2" id="KW-1185">Reference proteome</keyword>
<dbReference type="Proteomes" id="UP000038009">
    <property type="component" value="Unassembled WGS sequence"/>
</dbReference>
<dbReference type="OrthoDB" id="274354at2759"/>
<name>A0A0N1I3F1_LEPSE</name>
<accession>A0A0N1I3F1</accession>
<evidence type="ECO:0000313" key="2">
    <source>
        <dbReference type="Proteomes" id="UP000038009"/>
    </source>
</evidence>
<proteinExistence type="predicted"/>
<dbReference type="EMBL" id="LJSK01000007">
    <property type="protein sequence ID" value="KPI90290.1"/>
    <property type="molecule type" value="Genomic_DNA"/>
</dbReference>